<protein>
    <recommendedName>
        <fullName evidence="3">RRM domain-containing protein</fullName>
    </recommendedName>
</protein>
<evidence type="ECO:0000259" key="3">
    <source>
        <dbReference type="PROSITE" id="PS50102"/>
    </source>
</evidence>
<sequence length="139" mass="15553">ICNRNYIFAAKIMSSEVTNDRRTLYVGGIDESLTERDLAAAFIPFGELLDIKIPKDLRTGNSRGFAFVEFESADDAADAIDNMHESELMGRTLTVSVGKPQRFREVSNRAVWADDEWLLKYAGSTLDNPKDNDAEMTPT</sequence>
<evidence type="ECO:0000256" key="1">
    <source>
        <dbReference type="ARBA" id="ARBA00022884"/>
    </source>
</evidence>
<dbReference type="SUPFAM" id="SSF54928">
    <property type="entry name" value="RNA-binding domain, RBD"/>
    <property type="match status" value="1"/>
</dbReference>
<dbReference type="SMART" id="SM00360">
    <property type="entry name" value="RRM"/>
    <property type="match status" value="1"/>
</dbReference>
<dbReference type="PANTHER" id="PTHR48037">
    <property type="entry name" value="ATPASE E1"/>
    <property type="match status" value="1"/>
</dbReference>
<dbReference type="InterPro" id="IPR000504">
    <property type="entry name" value="RRM_dom"/>
</dbReference>
<keyword evidence="1 2" id="KW-0694">RNA-binding</keyword>
<reference evidence="4" key="1">
    <citation type="submission" date="2015-11" db="EMBL/GenBank/DDBJ databases">
        <title>De novo transcriptome assembly of four potential Pierce s Disease insect vectors from Arizona vineyards.</title>
        <authorList>
            <person name="Tassone E.E."/>
        </authorList>
    </citation>
    <scope>NUCLEOTIDE SEQUENCE</scope>
</reference>
<dbReference type="InterPro" id="IPR035979">
    <property type="entry name" value="RBD_domain_sf"/>
</dbReference>
<dbReference type="Gene3D" id="3.30.70.330">
    <property type="match status" value="1"/>
</dbReference>
<dbReference type="PANTHER" id="PTHR48037:SF1">
    <property type="entry name" value="RRM DOMAIN-CONTAINING PROTEIN"/>
    <property type="match status" value="1"/>
</dbReference>
<organism evidence="4">
    <name type="scientific">Cuerna arida</name>
    <dbReference type="NCBI Taxonomy" id="1464854"/>
    <lineage>
        <taxon>Eukaryota</taxon>
        <taxon>Metazoa</taxon>
        <taxon>Ecdysozoa</taxon>
        <taxon>Arthropoda</taxon>
        <taxon>Hexapoda</taxon>
        <taxon>Insecta</taxon>
        <taxon>Pterygota</taxon>
        <taxon>Neoptera</taxon>
        <taxon>Paraneoptera</taxon>
        <taxon>Hemiptera</taxon>
        <taxon>Auchenorrhyncha</taxon>
        <taxon>Membracoidea</taxon>
        <taxon>Cicadellidae</taxon>
        <taxon>Cicadellinae</taxon>
        <taxon>Proconiini</taxon>
        <taxon>Cuerna</taxon>
    </lineage>
</organism>
<feature type="domain" description="RRM" evidence="3">
    <location>
        <begin position="22"/>
        <end position="100"/>
    </location>
</feature>
<dbReference type="AlphaFoldDB" id="A0A1B6GQ40"/>
<dbReference type="EMBL" id="GECZ01005224">
    <property type="protein sequence ID" value="JAS64545.1"/>
    <property type="molecule type" value="Transcribed_RNA"/>
</dbReference>
<dbReference type="PROSITE" id="PS50102">
    <property type="entry name" value="RRM"/>
    <property type="match status" value="1"/>
</dbReference>
<feature type="non-terminal residue" evidence="4">
    <location>
        <position position="1"/>
    </location>
</feature>
<gene>
    <name evidence="4" type="ORF">g.49795</name>
</gene>
<evidence type="ECO:0000313" key="4">
    <source>
        <dbReference type="EMBL" id="JAS64545.1"/>
    </source>
</evidence>
<accession>A0A1B6GQ40</accession>
<name>A0A1B6GQ40_9HEMI</name>
<evidence type="ECO:0000256" key="2">
    <source>
        <dbReference type="PROSITE-ProRule" id="PRU00176"/>
    </source>
</evidence>
<proteinExistence type="predicted"/>
<feature type="non-terminal residue" evidence="4">
    <location>
        <position position="139"/>
    </location>
</feature>
<dbReference type="InterPro" id="IPR012677">
    <property type="entry name" value="Nucleotide-bd_a/b_plait_sf"/>
</dbReference>
<dbReference type="Pfam" id="PF00076">
    <property type="entry name" value="RRM_1"/>
    <property type="match status" value="1"/>
</dbReference>
<dbReference type="GO" id="GO:0003723">
    <property type="term" value="F:RNA binding"/>
    <property type="evidence" value="ECO:0007669"/>
    <property type="project" value="UniProtKB-UniRule"/>
</dbReference>